<evidence type="ECO:0000259" key="1">
    <source>
        <dbReference type="Pfam" id="PF03372"/>
    </source>
</evidence>
<dbReference type="Pfam" id="PF03372">
    <property type="entry name" value="Exo_endo_phos"/>
    <property type="match status" value="1"/>
</dbReference>
<evidence type="ECO:0000313" key="3">
    <source>
        <dbReference type="Proteomes" id="UP000242957"/>
    </source>
</evidence>
<protein>
    <submittedName>
        <fullName evidence="2">Metal-dependent hydrolase, endonuclease/exonuclease/phosphatase family</fullName>
    </submittedName>
</protein>
<sequence length="362" mass="40427">MSLSRTLRIALSALLLLIASLAALAYLLAWHPAARETLTPVCRTPAPQLQPGQALKVMTWNVQYLAGKRYVFWDDLPDAVGPDEKPTAEDIAYTLDEVVRVVREEAPDVLLLQDVDAGAAATGHQDQQALLAERLADLYPCSAQTFDWKSRFNPNPHVFGSVGRKLVTFSRFQIARAERLSLLHHEGIPLARLFARQPALLLSELPIRDGKPLTLLNTRLQRPRSKAGDHPAQQIGVLEDHLARLQASGAPWLLGGDFGLLPLGQYPYLPDVLRRPYRANSELNLLTARYPMVPSLPEASGTDQQRWYTYFPNDPRVKGPDRTLDYLFHSPSLSRLDAAVRSEDTLRISNHLPLSGRFLLPH</sequence>
<dbReference type="InterPro" id="IPR051916">
    <property type="entry name" value="GPI-anchor_lipid_remodeler"/>
</dbReference>
<dbReference type="STRING" id="198616.SAMN05216193_10790"/>
<dbReference type="GO" id="GO:0006506">
    <property type="term" value="P:GPI anchor biosynthetic process"/>
    <property type="evidence" value="ECO:0007669"/>
    <property type="project" value="TreeGrafter"/>
</dbReference>
<organism evidence="2 3">
    <name type="scientific">Pseudomonas jinjuensis</name>
    <dbReference type="NCBI Taxonomy" id="198616"/>
    <lineage>
        <taxon>Bacteria</taxon>
        <taxon>Pseudomonadati</taxon>
        <taxon>Pseudomonadota</taxon>
        <taxon>Gammaproteobacteria</taxon>
        <taxon>Pseudomonadales</taxon>
        <taxon>Pseudomonadaceae</taxon>
        <taxon>Pseudomonas</taxon>
    </lineage>
</organism>
<name>A0A1H0G7S7_9PSED</name>
<dbReference type="GO" id="GO:0016020">
    <property type="term" value="C:membrane"/>
    <property type="evidence" value="ECO:0007669"/>
    <property type="project" value="GOC"/>
</dbReference>
<dbReference type="PANTHER" id="PTHR14859">
    <property type="entry name" value="CALCOFLUOR WHITE HYPERSENSITIVE PROTEIN PRECURSOR"/>
    <property type="match status" value="1"/>
</dbReference>
<dbReference type="RefSeq" id="WP_084314187.1">
    <property type="nucleotide sequence ID" value="NZ_FNIJ01000007.1"/>
</dbReference>
<keyword evidence="2" id="KW-0255">Endonuclease</keyword>
<keyword evidence="2" id="KW-0378">Hydrolase</keyword>
<proteinExistence type="predicted"/>
<dbReference type="InterPro" id="IPR036691">
    <property type="entry name" value="Endo/exonu/phosph_ase_sf"/>
</dbReference>
<dbReference type="GO" id="GO:0004527">
    <property type="term" value="F:exonuclease activity"/>
    <property type="evidence" value="ECO:0007669"/>
    <property type="project" value="UniProtKB-KW"/>
</dbReference>
<dbReference type="PANTHER" id="PTHR14859:SF1">
    <property type="entry name" value="PGAP2-INTERACTING PROTEIN"/>
    <property type="match status" value="1"/>
</dbReference>
<reference evidence="3" key="1">
    <citation type="submission" date="2016-10" db="EMBL/GenBank/DDBJ databases">
        <authorList>
            <person name="Varghese N."/>
            <person name="Submissions S."/>
        </authorList>
    </citation>
    <scope>NUCLEOTIDE SEQUENCE [LARGE SCALE GENOMIC DNA]</scope>
    <source>
        <strain evidence="3">JCM 21621</strain>
    </source>
</reference>
<dbReference type="EMBL" id="FNIJ01000007">
    <property type="protein sequence ID" value="SDO02918.1"/>
    <property type="molecule type" value="Genomic_DNA"/>
</dbReference>
<dbReference type="OrthoDB" id="334565at2"/>
<dbReference type="GO" id="GO:0004519">
    <property type="term" value="F:endonuclease activity"/>
    <property type="evidence" value="ECO:0007669"/>
    <property type="project" value="UniProtKB-KW"/>
</dbReference>
<dbReference type="InterPro" id="IPR005135">
    <property type="entry name" value="Endo/exonuclease/phosphatase"/>
</dbReference>
<keyword evidence="2" id="KW-0269">Exonuclease</keyword>
<gene>
    <name evidence="2" type="ORF">SAMN05216193_10790</name>
</gene>
<dbReference type="Proteomes" id="UP000242957">
    <property type="component" value="Unassembled WGS sequence"/>
</dbReference>
<dbReference type="SUPFAM" id="SSF56219">
    <property type="entry name" value="DNase I-like"/>
    <property type="match status" value="1"/>
</dbReference>
<dbReference type="Gene3D" id="3.60.10.10">
    <property type="entry name" value="Endonuclease/exonuclease/phosphatase"/>
    <property type="match status" value="1"/>
</dbReference>
<evidence type="ECO:0000313" key="2">
    <source>
        <dbReference type="EMBL" id="SDO02918.1"/>
    </source>
</evidence>
<dbReference type="AlphaFoldDB" id="A0A1H0G7S7"/>
<accession>A0A1H0G7S7</accession>
<feature type="domain" description="Endonuclease/exonuclease/phosphatase" evidence="1">
    <location>
        <begin position="58"/>
        <end position="341"/>
    </location>
</feature>
<keyword evidence="2" id="KW-0540">Nuclease</keyword>
<keyword evidence="3" id="KW-1185">Reference proteome</keyword>